<dbReference type="AlphaFoldDB" id="A0AAV5S2R1"/>
<comment type="caution">
    <text evidence="1">The sequence shown here is derived from an EMBL/GenBank/DDBJ whole genome shotgun (WGS) entry which is preliminary data.</text>
</comment>
<protein>
    <submittedName>
        <fullName evidence="1">Uncharacterized protein</fullName>
    </submittedName>
</protein>
<reference evidence="1 2" key="1">
    <citation type="journal article" date="2023" name="Elife">
        <title>Identification of key yeast species and microbe-microbe interactions impacting larval growth of Drosophila in the wild.</title>
        <authorList>
            <person name="Mure A."/>
            <person name="Sugiura Y."/>
            <person name="Maeda R."/>
            <person name="Honda K."/>
            <person name="Sakurai N."/>
            <person name="Takahashi Y."/>
            <person name="Watada M."/>
            <person name="Katoh T."/>
            <person name="Gotoh A."/>
            <person name="Gotoh Y."/>
            <person name="Taniguchi I."/>
            <person name="Nakamura K."/>
            <person name="Hayashi T."/>
            <person name="Katayama T."/>
            <person name="Uemura T."/>
            <person name="Hattori Y."/>
        </authorList>
    </citation>
    <scope>NUCLEOTIDE SEQUENCE [LARGE SCALE GENOMIC DNA]</scope>
    <source>
        <strain evidence="1 2">KH-74</strain>
    </source>
</reference>
<name>A0AAV5S2R1_MAUHU</name>
<organism evidence="1 2">
    <name type="scientific">Maudiozyma humilis</name>
    <name type="common">Sour dough yeast</name>
    <name type="synonym">Kazachstania humilis</name>
    <dbReference type="NCBI Taxonomy" id="51915"/>
    <lineage>
        <taxon>Eukaryota</taxon>
        <taxon>Fungi</taxon>
        <taxon>Dikarya</taxon>
        <taxon>Ascomycota</taxon>
        <taxon>Saccharomycotina</taxon>
        <taxon>Saccharomycetes</taxon>
        <taxon>Saccharomycetales</taxon>
        <taxon>Saccharomycetaceae</taxon>
        <taxon>Maudiozyma</taxon>
    </lineage>
</organism>
<gene>
    <name evidence="1" type="ORF">DAKH74_045030</name>
</gene>
<evidence type="ECO:0000313" key="1">
    <source>
        <dbReference type="EMBL" id="GMM57887.1"/>
    </source>
</evidence>
<sequence>MADLVDMSALSLEEMYAQRILADEKRAREANPDEPDYLHGRYYLSEHRIFEAIENIPELDEDWQNYKNWKEYVDDMMETNSDFKYITIPNHANENDPMDQGIKEVLEDTLAARLIDCIADSELADSLLRRSSMDILLALDRRYAAFEREELYELVDLAVANLNNTKTYGSVKAMMEDRLKILNRLRDKPIAILPALFLGNIQEYTTASGNPTMSATLYKRGLIDRTLNFDPGHVAAFEEMYEELCAYTEAFIADSSNFDTD</sequence>
<keyword evidence="2" id="KW-1185">Reference proteome</keyword>
<proteinExistence type="predicted"/>
<evidence type="ECO:0000313" key="2">
    <source>
        <dbReference type="Proteomes" id="UP001377567"/>
    </source>
</evidence>
<dbReference type="EMBL" id="BTGD01000016">
    <property type="protein sequence ID" value="GMM57887.1"/>
    <property type="molecule type" value="Genomic_DNA"/>
</dbReference>
<dbReference type="Proteomes" id="UP001377567">
    <property type="component" value="Unassembled WGS sequence"/>
</dbReference>
<accession>A0AAV5S2R1</accession>